<keyword evidence="7" id="KW-0658">Purine biosynthesis</keyword>
<dbReference type="Gene3D" id="3.40.140.20">
    <property type="match status" value="2"/>
</dbReference>
<feature type="domain" description="MGS-like" evidence="10">
    <location>
        <begin position="1"/>
        <end position="152"/>
    </location>
</feature>
<evidence type="ECO:0000256" key="1">
    <source>
        <dbReference type="ARBA" id="ARBA00004514"/>
    </source>
</evidence>
<protein>
    <submittedName>
        <fullName evidence="11">Cytidine deaminase-like protein</fullName>
    </submittedName>
</protein>
<dbReference type="GeneID" id="77729548"/>
<dbReference type="InterPro" id="IPR024051">
    <property type="entry name" value="AICAR_Tfase_dup_dom_sf"/>
</dbReference>
<dbReference type="EMBL" id="JAKWFO010000008">
    <property type="protein sequence ID" value="KAI9634235.1"/>
    <property type="molecule type" value="Genomic_DNA"/>
</dbReference>
<dbReference type="PIRSF" id="PIRSF000414">
    <property type="entry name" value="AICARFT_IMPCHas"/>
    <property type="match status" value="1"/>
</dbReference>
<evidence type="ECO:0000256" key="9">
    <source>
        <dbReference type="ARBA" id="ARBA00023268"/>
    </source>
</evidence>
<dbReference type="SUPFAM" id="SSF53927">
    <property type="entry name" value="Cytidine deaminase-like"/>
    <property type="match status" value="1"/>
</dbReference>
<comment type="pathway">
    <text evidence="3">Purine metabolism; IMP biosynthesis via de novo pathway; 5-formamido-1-(5-phospho-D-ribosyl)imidazole-4-carboxamide from 5-amino-1-(5-phospho-D-ribosyl)imidazole-4-carboxamide (10-formyl THF route): step 1/1.</text>
</comment>
<dbReference type="HAMAP" id="MF_00139">
    <property type="entry name" value="PurH"/>
    <property type="match status" value="1"/>
</dbReference>
<dbReference type="Gene3D" id="1.10.287.440">
    <property type="match status" value="1"/>
</dbReference>
<dbReference type="SMART" id="SM00851">
    <property type="entry name" value="MGS"/>
    <property type="match status" value="1"/>
</dbReference>
<evidence type="ECO:0000256" key="3">
    <source>
        <dbReference type="ARBA" id="ARBA00004954"/>
    </source>
</evidence>
<dbReference type="PANTHER" id="PTHR11692">
    <property type="entry name" value="BIFUNCTIONAL PURINE BIOSYNTHESIS PROTEIN PURH"/>
    <property type="match status" value="1"/>
</dbReference>
<dbReference type="CDD" id="cd01421">
    <property type="entry name" value="IMPCH"/>
    <property type="match status" value="1"/>
</dbReference>
<dbReference type="GO" id="GO:0005829">
    <property type="term" value="C:cytosol"/>
    <property type="evidence" value="ECO:0007669"/>
    <property type="project" value="UniProtKB-SubCell"/>
</dbReference>
<dbReference type="Pfam" id="PF02142">
    <property type="entry name" value="MGS"/>
    <property type="match status" value="1"/>
</dbReference>
<keyword evidence="8" id="KW-0378">Hydrolase</keyword>
<dbReference type="InterPro" id="IPR036914">
    <property type="entry name" value="MGS-like_dom_sf"/>
</dbReference>
<evidence type="ECO:0000256" key="6">
    <source>
        <dbReference type="ARBA" id="ARBA00022679"/>
    </source>
</evidence>
<keyword evidence="9" id="KW-0511">Multifunctional enzyme</keyword>
<evidence type="ECO:0000256" key="2">
    <source>
        <dbReference type="ARBA" id="ARBA00004844"/>
    </source>
</evidence>
<dbReference type="RefSeq" id="XP_052944012.1">
    <property type="nucleotide sequence ID" value="XM_053090343.1"/>
</dbReference>
<dbReference type="InterPro" id="IPR002695">
    <property type="entry name" value="PurH-like"/>
</dbReference>
<accession>A0AA38H593</accession>
<dbReference type="InterPro" id="IPR016193">
    <property type="entry name" value="Cytidine_deaminase-like"/>
</dbReference>
<keyword evidence="5" id="KW-0963">Cytoplasm</keyword>
<dbReference type="InterPro" id="IPR024050">
    <property type="entry name" value="AICAR_Tfase_insert_dom_sf"/>
</dbReference>
<dbReference type="GO" id="GO:0006189">
    <property type="term" value="P:'de novo' IMP biosynthetic process"/>
    <property type="evidence" value="ECO:0007669"/>
    <property type="project" value="TreeGrafter"/>
</dbReference>
<evidence type="ECO:0000256" key="7">
    <source>
        <dbReference type="ARBA" id="ARBA00022755"/>
    </source>
</evidence>
<dbReference type="FunFam" id="3.40.50.1380:FF:000003">
    <property type="entry name" value="Bifunctional purine biosynthesis protein"/>
    <property type="match status" value="1"/>
</dbReference>
<dbReference type="FunFam" id="3.40.140.20:FF:000003">
    <property type="entry name" value="Bifunctional purine biosynthesis protein"/>
    <property type="match status" value="1"/>
</dbReference>
<dbReference type="InterPro" id="IPR011607">
    <property type="entry name" value="MGS-like_dom"/>
</dbReference>
<dbReference type="Pfam" id="PF01808">
    <property type="entry name" value="AICARFT_IMPCHas"/>
    <property type="match status" value="1"/>
</dbReference>
<dbReference type="PROSITE" id="PS51855">
    <property type="entry name" value="MGS"/>
    <property type="match status" value="1"/>
</dbReference>
<dbReference type="GO" id="GO:0003937">
    <property type="term" value="F:IMP cyclohydrolase activity"/>
    <property type="evidence" value="ECO:0007669"/>
    <property type="project" value="InterPro"/>
</dbReference>
<evidence type="ECO:0000256" key="4">
    <source>
        <dbReference type="ARBA" id="ARBA00007667"/>
    </source>
</evidence>
<sequence>MSDSATKNTAPIALLSVYDKDGLLPFAKGLKELGFRLLGSGGTAKMIREAGIEIEDVSSITNAPEMLGGRVKTLHPAVHGGILSRDIPSDLADLATNSISPITLVVCNLYPFVLQTSKPDCTLASAIEEIDIGGVTLLRAAAKNHARVSIISSPSDYTSILDEWRSKGSVSDETKRGLALKAFESTKSYDEAIADYFRKMYSSPDSEKGMEAAAGVGYQRLGLRYGANPHQKPAQAFVETGEMPVTVLSGSPGYINLLDALNSWALVKELSAALNLPAAASFKHVSPAGAAVGLELDEREKKVFGVEDLKELSSLACAYARARGADRMSSFGDFIALSHTVDTPTAKIISREVSDGVIAPGYEPEALEILKKKKGGKYCVLQMDPNYEPPAIETRQVYGISMQQKRNDCKIDASLFENVVTKNKEVPKQAIIDLTVATLALKYTQSNSVCYALNGTVIGLGAGQQSRIHCTRLAGDKADNWWLRHHPRVLDLPFKKGTKRADKANAIDLFVTSQAYAAEGGERAQWESLFDSVPEELTAAEKKEHMAQLKGVVCSSDAFFPFPDNVHRARKSGATYLAAPGGSIMDAECIKAADEMDMVFCHTTLRLFHH</sequence>
<evidence type="ECO:0000256" key="8">
    <source>
        <dbReference type="ARBA" id="ARBA00022801"/>
    </source>
</evidence>
<dbReference type="SMART" id="SM00798">
    <property type="entry name" value="AICARFT_IMPCHas"/>
    <property type="match status" value="1"/>
</dbReference>
<dbReference type="Proteomes" id="UP001164286">
    <property type="component" value="Unassembled WGS sequence"/>
</dbReference>
<organism evidence="11 12">
    <name type="scientific">Dioszegia hungarica</name>
    <dbReference type="NCBI Taxonomy" id="4972"/>
    <lineage>
        <taxon>Eukaryota</taxon>
        <taxon>Fungi</taxon>
        <taxon>Dikarya</taxon>
        <taxon>Basidiomycota</taxon>
        <taxon>Agaricomycotina</taxon>
        <taxon>Tremellomycetes</taxon>
        <taxon>Tremellales</taxon>
        <taxon>Bulleribasidiaceae</taxon>
        <taxon>Dioszegia</taxon>
    </lineage>
</organism>
<comment type="pathway">
    <text evidence="2">Purine metabolism; IMP biosynthesis via de novo pathway; IMP from 5-formamido-1-(5-phospho-D-ribosyl)imidazole-4-carboxamide: step 1/1.</text>
</comment>
<gene>
    <name evidence="11" type="ORF">MKK02DRAFT_38908</name>
</gene>
<dbReference type="AlphaFoldDB" id="A0AA38H593"/>
<evidence type="ECO:0000259" key="10">
    <source>
        <dbReference type="PROSITE" id="PS51855"/>
    </source>
</evidence>
<dbReference type="SUPFAM" id="SSF52335">
    <property type="entry name" value="Methylglyoxal synthase-like"/>
    <property type="match status" value="1"/>
</dbReference>
<evidence type="ECO:0000256" key="5">
    <source>
        <dbReference type="ARBA" id="ARBA00022490"/>
    </source>
</evidence>
<evidence type="ECO:0000313" key="12">
    <source>
        <dbReference type="Proteomes" id="UP001164286"/>
    </source>
</evidence>
<dbReference type="NCBIfam" id="TIGR00355">
    <property type="entry name" value="purH"/>
    <property type="match status" value="1"/>
</dbReference>
<proteinExistence type="inferred from homology"/>
<comment type="subcellular location">
    <subcellularLocation>
        <location evidence="1">Cytoplasm</location>
        <location evidence="1">Cytosol</location>
    </subcellularLocation>
</comment>
<comment type="similarity">
    <text evidence="4">Belongs to the PurH family.</text>
</comment>
<keyword evidence="6" id="KW-0808">Transferase</keyword>
<reference evidence="11" key="1">
    <citation type="journal article" date="2022" name="G3 (Bethesda)">
        <title>High quality genome of the basidiomycete yeast Dioszegia hungarica PDD-24b-2 isolated from cloud water.</title>
        <authorList>
            <person name="Jarrige D."/>
            <person name="Haridas S."/>
            <person name="Bleykasten-Grosshans C."/>
            <person name="Joly M."/>
            <person name="Nadalig T."/>
            <person name="Sancelme M."/>
            <person name="Vuilleumier S."/>
            <person name="Grigoriev I.V."/>
            <person name="Amato P."/>
            <person name="Bringel F."/>
        </authorList>
    </citation>
    <scope>NUCLEOTIDE SEQUENCE</scope>
    <source>
        <strain evidence="11">PDD-24b-2</strain>
    </source>
</reference>
<dbReference type="GO" id="GO:0004643">
    <property type="term" value="F:phosphoribosylaminoimidazolecarboxamide formyltransferase activity"/>
    <property type="evidence" value="ECO:0007669"/>
    <property type="project" value="InterPro"/>
</dbReference>
<evidence type="ECO:0000313" key="11">
    <source>
        <dbReference type="EMBL" id="KAI9634235.1"/>
    </source>
</evidence>
<keyword evidence="12" id="KW-1185">Reference proteome</keyword>
<dbReference type="Gene3D" id="3.40.50.1380">
    <property type="entry name" value="Methylglyoxal synthase-like domain"/>
    <property type="match status" value="1"/>
</dbReference>
<dbReference type="PANTHER" id="PTHR11692:SF0">
    <property type="entry name" value="BIFUNCTIONAL PURINE BIOSYNTHESIS PROTEIN ATIC"/>
    <property type="match status" value="1"/>
</dbReference>
<dbReference type="NCBIfam" id="NF005492">
    <property type="entry name" value="PRK07106.1"/>
    <property type="match status" value="1"/>
</dbReference>
<name>A0AA38H593_9TREE</name>
<comment type="caution">
    <text evidence="11">The sequence shown here is derived from an EMBL/GenBank/DDBJ whole genome shotgun (WGS) entry which is preliminary data.</text>
</comment>